<name>A0ABT2QHU1_9EURY</name>
<evidence type="ECO:0000256" key="1">
    <source>
        <dbReference type="SAM" id="MobiDB-lite"/>
    </source>
</evidence>
<feature type="compositionally biased region" description="Acidic residues" evidence="1">
    <location>
        <begin position="329"/>
        <end position="340"/>
    </location>
</feature>
<reference evidence="2 3" key="1">
    <citation type="submission" date="2022-09" db="EMBL/GenBank/DDBJ databases">
        <title>Enrichment on poylsaccharides allowed isolation of novel metabolic and taxonomic groups of Haloarchaea.</title>
        <authorList>
            <person name="Sorokin D.Y."/>
            <person name="Elcheninov A.G."/>
            <person name="Khizhniak T.V."/>
            <person name="Kolganova T.V."/>
            <person name="Kublanov I.V."/>
        </authorList>
    </citation>
    <scope>NUCLEOTIDE SEQUENCE [LARGE SCALE GENOMIC DNA]</scope>
    <source>
        <strain evidence="2 3">AArc-m2/3/4</strain>
    </source>
</reference>
<evidence type="ECO:0000313" key="3">
    <source>
        <dbReference type="Proteomes" id="UP001320972"/>
    </source>
</evidence>
<feature type="region of interest" description="Disordered" evidence="1">
    <location>
        <begin position="320"/>
        <end position="344"/>
    </location>
</feature>
<comment type="caution">
    <text evidence="2">The sequence shown here is derived from an EMBL/GenBank/DDBJ whole genome shotgun (WGS) entry which is preliminary data.</text>
</comment>
<dbReference type="Proteomes" id="UP001320972">
    <property type="component" value="Unassembled WGS sequence"/>
</dbReference>
<dbReference type="InterPro" id="IPR043504">
    <property type="entry name" value="Peptidase_S1_PA_chymotrypsin"/>
</dbReference>
<dbReference type="InterPro" id="IPR009003">
    <property type="entry name" value="Peptidase_S1_PA"/>
</dbReference>
<gene>
    <name evidence="2" type="ORF">OB955_17145</name>
</gene>
<proteinExistence type="predicted"/>
<organism evidence="2 3">
    <name type="scientific">Natronoglomus mannanivorans</name>
    <dbReference type="NCBI Taxonomy" id="2979990"/>
    <lineage>
        <taxon>Archaea</taxon>
        <taxon>Methanobacteriati</taxon>
        <taxon>Methanobacteriota</taxon>
        <taxon>Stenosarchaea group</taxon>
        <taxon>Halobacteria</taxon>
        <taxon>Halobacteriales</taxon>
        <taxon>Natrialbaceae</taxon>
        <taxon>Natronoglomus</taxon>
    </lineage>
</organism>
<sequence length="456" mass="48575">MPTTQDYEFLLECANVIGVDYDERANRVRVYVSQKVPKDELRPEDDVERRVQEVDGVDVDVVDSGYGEEREGFDALSILQPIPDAAEGRESRHRPIPAGVSEINANSTAATAGPYPARLEDPSAAVWDDGLEGGELVRLSNNHVYARSNEADLGEPIVQPSPQDGGELPDDEVGELVGYVPIEDGVRVDVAARSVDSDRESTSAYELDPAWPTGIRRDGYEDLRDETVTKSGRTTAVSSATVEATSASVEVNFGGEHGTVLLRDQLVAGYMSEGGDSGSPVFHDETGELVGLLFAGSAEQTILNRIGNVEADLGVELLTAEPDNGAGEGEGDEDDGDENDGGTPVPVFTTTIDTTLEIDVDGLESDAGLSLSSITIDGRPTAGRTVPVTITLTSASPGDYWLEVDGDRTTFEVDESHGDDTGDDGYQRAVTAELTIPSDADETLEIRIRGGTVQRS</sequence>
<dbReference type="Gene3D" id="2.40.10.10">
    <property type="entry name" value="Trypsin-like serine proteases"/>
    <property type="match status" value="1"/>
</dbReference>
<protein>
    <submittedName>
        <fullName evidence="2">S1 family peptidase</fullName>
    </submittedName>
</protein>
<dbReference type="EMBL" id="JAOPKB010000012">
    <property type="protein sequence ID" value="MCU4974449.1"/>
    <property type="molecule type" value="Genomic_DNA"/>
</dbReference>
<accession>A0ABT2QHU1</accession>
<evidence type="ECO:0000313" key="2">
    <source>
        <dbReference type="EMBL" id="MCU4974449.1"/>
    </source>
</evidence>
<keyword evidence="3" id="KW-1185">Reference proteome</keyword>
<dbReference type="SUPFAM" id="SSF50494">
    <property type="entry name" value="Trypsin-like serine proteases"/>
    <property type="match status" value="1"/>
</dbReference>
<dbReference type="RefSeq" id="WP_338008540.1">
    <property type="nucleotide sequence ID" value="NZ_JAOPKB010000012.1"/>
</dbReference>